<keyword evidence="9 12" id="KW-0067">ATP-binding</keyword>
<accession>A0A370GV62</accession>
<dbReference type="InterPro" id="IPR001048">
    <property type="entry name" value="Asp/Glu/Uridylate_kinase"/>
</dbReference>
<comment type="pathway">
    <text evidence="2 12">Pyrimidine metabolism; CTP biosynthesis via de novo pathway; UDP from UMP (UMPK route): step 1/1.</text>
</comment>
<comment type="similarity">
    <text evidence="3 12">Belongs to the UMP kinase family.</text>
</comment>
<protein>
    <recommendedName>
        <fullName evidence="12">Uridylate kinase</fullName>
        <shortName evidence="12">UK</shortName>
        <ecNumber evidence="12">2.7.4.22</ecNumber>
    </recommendedName>
    <alternativeName>
        <fullName evidence="12">Uridine monophosphate kinase</fullName>
        <shortName evidence="12">UMP kinase</shortName>
        <shortName evidence="12">UMPK</shortName>
    </alternativeName>
</protein>
<evidence type="ECO:0000256" key="11">
    <source>
        <dbReference type="ARBA" id="ARBA00047767"/>
    </source>
</evidence>
<evidence type="ECO:0000256" key="5">
    <source>
        <dbReference type="ARBA" id="ARBA00022533"/>
    </source>
</evidence>
<feature type="binding site" evidence="12">
    <location>
        <begin position="134"/>
        <end position="141"/>
    </location>
    <ligand>
        <name>UMP</name>
        <dbReference type="ChEBI" id="CHEBI:57865"/>
    </ligand>
</feature>
<evidence type="ECO:0000256" key="6">
    <source>
        <dbReference type="ARBA" id="ARBA00022679"/>
    </source>
</evidence>
<dbReference type="Proteomes" id="UP000255326">
    <property type="component" value="Unassembled WGS sequence"/>
</dbReference>
<keyword evidence="5" id="KW-0021">Allosteric enzyme</keyword>
<feature type="binding site" evidence="12">
    <location>
        <position position="72"/>
    </location>
    <ligand>
        <name>UMP</name>
        <dbReference type="ChEBI" id="CHEBI:57865"/>
    </ligand>
</feature>
<evidence type="ECO:0000256" key="9">
    <source>
        <dbReference type="ARBA" id="ARBA00022840"/>
    </source>
</evidence>
<dbReference type="AlphaFoldDB" id="A0A370GV62"/>
<keyword evidence="10 12" id="KW-0665">Pyrimidine biosynthesis</keyword>
<sequence>MSFYKRVLIKLSGGALGNDAGENFAQEKLEHIAEEVMSIVNLGVEVSIVIGGGNIFRGNLAEQWGIDRVEADNIGTMGTIINSLMLRGVLKSKTDKEIRVMTSIPVPSVAEPYIRLKALEHLKKGYVIIFGGGNGQPFVTTDYPSVQRAIEMNCDAILVAKQGVDGVYDMDPKKHVDAKMYQTLNYDDVVKNNIRVMDQSALLLARDYSLPVHIFNFDKAGVMKNICLGGKNGTELSSQKSSWMEQKVE</sequence>
<dbReference type="PANTHER" id="PTHR42833:SF4">
    <property type="entry name" value="URIDYLATE KINASE PUMPKIN, CHLOROPLASTIC"/>
    <property type="match status" value="1"/>
</dbReference>
<keyword evidence="15" id="KW-1185">Reference proteome</keyword>
<dbReference type="SUPFAM" id="SSF53633">
    <property type="entry name" value="Carbamate kinase-like"/>
    <property type="match status" value="1"/>
</dbReference>
<dbReference type="RefSeq" id="WP_114744625.1">
    <property type="nucleotide sequence ID" value="NZ_QQAY01000002.1"/>
</dbReference>
<dbReference type="EC" id="2.7.4.22" evidence="12"/>
<evidence type="ECO:0000313" key="15">
    <source>
        <dbReference type="Proteomes" id="UP000255326"/>
    </source>
</evidence>
<feature type="domain" description="Aspartate/glutamate/uridylate kinase" evidence="13">
    <location>
        <begin position="5"/>
        <end position="216"/>
    </location>
</feature>
<evidence type="ECO:0000256" key="12">
    <source>
        <dbReference type="HAMAP-Rule" id="MF_01220"/>
    </source>
</evidence>
<evidence type="ECO:0000256" key="3">
    <source>
        <dbReference type="ARBA" id="ARBA00007614"/>
    </source>
</evidence>
<comment type="caution">
    <text evidence="12">Lacks conserved residue(s) required for the propagation of feature annotation.</text>
</comment>
<dbReference type="CDD" id="cd04254">
    <property type="entry name" value="AAK_UMPK-PyrH-Ec"/>
    <property type="match status" value="1"/>
</dbReference>
<dbReference type="GO" id="GO:0044210">
    <property type="term" value="P:'de novo' CTP biosynthetic process"/>
    <property type="evidence" value="ECO:0007669"/>
    <property type="project" value="UniProtKB-UniRule"/>
</dbReference>
<evidence type="ECO:0000256" key="8">
    <source>
        <dbReference type="ARBA" id="ARBA00022777"/>
    </source>
</evidence>
<keyword evidence="4 12" id="KW-0963">Cytoplasm</keyword>
<comment type="subunit">
    <text evidence="12">Homohexamer.</text>
</comment>
<dbReference type="InterPro" id="IPR011817">
    <property type="entry name" value="Uridylate_kinase"/>
</dbReference>
<dbReference type="Gene3D" id="3.40.1160.10">
    <property type="entry name" value="Acetylglutamate kinase-like"/>
    <property type="match status" value="1"/>
</dbReference>
<evidence type="ECO:0000259" key="13">
    <source>
        <dbReference type="Pfam" id="PF00696"/>
    </source>
</evidence>
<proteinExistence type="inferred from homology"/>
<dbReference type="InterPro" id="IPR015963">
    <property type="entry name" value="Uridylate_kinase_bac"/>
</dbReference>
<dbReference type="PIRSF" id="PIRSF005650">
    <property type="entry name" value="Uridylate_kin"/>
    <property type="match status" value="1"/>
</dbReference>
<dbReference type="GO" id="GO:0005737">
    <property type="term" value="C:cytoplasm"/>
    <property type="evidence" value="ECO:0007669"/>
    <property type="project" value="UniProtKB-SubCell"/>
</dbReference>
<dbReference type="HAMAP" id="MF_01220_B">
    <property type="entry name" value="PyrH_B"/>
    <property type="match status" value="1"/>
</dbReference>
<dbReference type="GO" id="GO:0006225">
    <property type="term" value="P:UDP biosynthetic process"/>
    <property type="evidence" value="ECO:0007669"/>
    <property type="project" value="TreeGrafter"/>
</dbReference>
<comment type="activity regulation">
    <text evidence="12">Inhibited by UTP.</text>
</comment>
<feature type="binding site" evidence="12">
    <location>
        <begin position="10"/>
        <end position="13"/>
    </location>
    <ligand>
        <name>ATP</name>
        <dbReference type="ChEBI" id="CHEBI:30616"/>
    </ligand>
</feature>
<evidence type="ECO:0000256" key="2">
    <source>
        <dbReference type="ARBA" id="ARBA00004791"/>
    </source>
</evidence>
<comment type="function">
    <text evidence="12">Catalyzes the reversible phosphorylation of UMP to UDP.</text>
</comment>
<comment type="caution">
    <text evidence="14">The sequence shown here is derived from an EMBL/GenBank/DDBJ whole genome shotgun (WGS) entry which is preliminary data.</text>
</comment>
<dbReference type="PANTHER" id="PTHR42833">
    <property type="entry name" value="URIDYLATE KINASE"/>
    <property type="match status" value="1"/>
</dbReference>
<evidence type="ECO:0000256" key="10">
    <source>
        <dbReference type="ARBA" id="ARBA00022975"/>
    </source>
</evidence>
<keyword evidence="6 12" id="KW-0808">Transferase</keyword>
<gene>
    <name evidence="12" type="primary">pyrH</name>
    <name evidence="14" type="ORF">DFR59_102448</name>
</gene>
<dbReference type="GO" id="GO:0005524">
    <property type="term" value="F:ATP binding"/>
    <property type="evidence" value="ECO:0007669"/>
    <property type="project" value="UniProtKB-KW"/>
</dbReference>
<dbReference type="EMBL" id="QQAY01000002">
    <property type="protein sequence ID" value="RDI45813.1"/>
    <property type="molecule type" value="Genomic_DNA"/>
</dbReference>
<dbReference type="OrthoDB" id="9807458at2"/>
<keyword evidence="8 12" id="KW-0418">Kinase</keyword>
<comment type="subcellular location">
    <subcellularLocation>
        <location evidence="1 12">Cytoplasm</location>
    </subcellularLocation>
</comment>
<feature type="binding site" evidence="12">
    <location>
        <position position="171"/>
    </location>
    <ligand>
        <name>ATP</name>
        <dbReference type="ChEBI" id="CHEBI:30616"/>
    </ligand>
</feature>
<feature type="binding site" evidence="12">
    <location>
        <position position="53"/>
    </location>
    <ligand>
        <name>ATP</name>
        <dbReference type="ChEBI" id="CHEBI:30616"/>
    </ligand>
</feature>
<keyword evidence="7 12" id="KW-0547">Nucleotide-binding</keyword>
<dbReference type="UniPathway" id="UPA00159">
    <property type="reaction ID" value="UER00275"/>
</dbReference>
<evidence type="ECO:0000313" key="14">
    <source>
        <dbReference type="EMBL" id="RDI45813.1"/>
    </source>
</evidence>
<feature type="binding site" evidence="12">
    <location>
        <position position="52"/>
    </location>
    <ligand>
        <name>UMP</name>
        <dbReference type="ChEBI" id="CHEBI:57865"/>
    </ligand>
</feature>
<evidence type="ECO:0000256" key="1">
    <source>
        <dbReference type="ARBA" id="ARBA00004496"/>
    </source>
</evidence>
<dbReference type="Pfam" id="PF00696">
    <property type="entry name" value="AA_kinase"/>
    <property type="match status" value="1"/>
</dbReference>
<dbReference type="NCBIfam" id="TIGR02075">
    <property type="entry name" value="pyrH_bact"/>
    <property type="match status" value="1"/>
</dbReference>
<evidence type="ECO:0000256" key="7">
    <source>
        <dbReference type="ARBA" id="ARBA00022741"/>
    </source>
</evidence>
<feature type="binding site" evidence="12">
    <location>
        <position position="57"/>
    </location>
    <ligand>
        <name>ATP</name>
        <dbReference type="ChEBI" id="CHEBI:30616"/>
    </ligand>
</feature>
<dbReference type="FunFam" id="3.40.1160.10:FF:000001">
    <property type="entry name" value="Uridylate kinase"/>
    <property type="match status" value="1"/>
</dbReference>
<feature type="binding site" evidence="12">
    <location>
        <position position="168"/>
    </location>
    <ligand>
        <name>ATP</name>
        <dbReference type="ChEBI" id="CHEBI:30616"/>
    </ligand>
</feature>
<comment type="catalytic activity">
    <reaction evidence="11 12">
        <text>UMP + ATP = UDP + ADP</text>
        <dbReference type="Rhea" id="RHEA:24400"/>
        <dbReference type="ChEBI" id="CHEBI:30616"/>
        <dbReference type="ChEBI" id="CHEBI:57865"/>
        <dbReference type="ChEBI" id="CHEBI:58223"/>
        <dbReference type="ChEBI" id="CHEBI:456216"/>
        <dbReference type="EC" id="2.7.4.22"/>
    </reaction>
</comment>
<dbReference type="GO" id="GO:0033862">
    <property type="term" value="F:UMP kinase activity"/>
    <property type="evidence" value="ECO:0007669"/>
    <property type="project" value="UniProtKB-EC"/>
</dbReference>
<dbReference type="InterPro" id="IPR036393">
    <property type="entry name" value="AceGlu_kinase-like_sf"/>
</dbReference>
<feature type="binding site" evidence="12">
    <location>
        <position position="162"/>
    </location>
    <ligand>
        <name>ATP</name>
        <dbReference type="ChEBI" id="CHEBI:30616"/>
    </ligand>
</feature>
<name>A0A370GV62_9BACI</name>
<evidence type="ECO:0000256" key="4">
    <source>
        <dbReference type="ARBA" id="ARBA00022490"/>
    </source>
</evidence>
<reference evidence="14 15" key="1">
    <citation type="submission" date="2018-07" db="EMBL/GenBank/DDBJ databases">
        <title>Genomic Encyclopedia of Type Strains, Phase IV (KMG-IV): sequencing the most valuable type-strain genomes for metagenomic binning, comparative biology and taxonomic classification.</title>
        <authorList>
            <person name="Goeker M."/>
        </authorList>
    </citation>
    <scope>NUCLEOTIDE SEQUENCE [LARGE SCALE GENOMIC DNA]</scope>
    <source>
        <strain evidence="14 15">DSM 25281</strain>
    </source>
</reference>
<organism evidence="14 15">
    <name type="scientific">Falsibacillus pallidus</name>
    <dbReference type="NCBI Taxonomy" id="493781"/>
    <lineage>
        <taxon>Bacteria</taxon>
        <taxon>Bacillati</taxon>
        <taxon>Bacillota</taxon>
        <taxon>Bacilli</taxon>
        <taxon>Bacillales</taxon>
        <taxon>Bacillaceae</taxon>
        <taxon>Falsibacillus</taxon>
    </lineage>
</organism>